<sequence length="108" mass="12016">MSIRVVSHSARRCLGKAAAMRVHIGEIVPAKFRAVGKSRFTDRRRLTRNPISFDSSEWRRAFADDFLARRLRFDGFIAGNSAQAGSRRVTLSASTGRHGAALPCRVFP</sequence>
<gene>
    <name evidence="1" type="ORF">F7R21_08200</name>
</gene>
<accession>A0A6H9TSI0</accession>
<reference evidence="1 2" key="1">
    <citation type="submission" date="2019-09" db="EMBL/GenBank/DDBJ databases">
        <title>Draft genome sequences of 48 bacterial type strains from the CCUG.</title>
        <authorList>
            <person name="Tunovic T."/>
            <person name="Pineiro-Iglesias B."/>
            <person name="Unosson C."/>
            <person name="Inganas E."/>
            <person name="Ohlen M."/>
            <person name="Cardew S."/>
            <person name="Jensie-Markopoulos S."/>
            <person name="Salva-Serra F."/>
            <person name="Jaen-Luchoro D."/>
            <person name="Karlsson R."/>
            <person name="Svensson-Stadler L."/>
            <person name="Chun J."/>
            <person name="Moore E."/>
        </authorList>
    </citation>
    <scope>NUCLEOTIDE SEQUENCE [LARGE SCALE GENOMIC DNA]</scope>
    <source>
        <strain evidence="1 2">CCUG 54555</strain>
    </source>
</reference>
<dbReference type="AlphaFoldDB" id="A0A6H9TSI0"/>
<dbReference type="EMBL" id="VZOJ01000014">
    <property type="protein sequence ID" value="KAB0643309.1"/>
    <property type="molecule type" value="Genomic_DNA"/>
</dbReference>
<dbReference type="GeneID" id="99788637"/>
<proteinExistence type="predicted"/>
<dbReference type="Proteomes" id="UP000430232">
    <property type="component" value="Unassembled WGS sequence"/>
</dbReference>
<evidence type="ECO:0000313" key="2">
    <source>
        <dbReference type="Proteomes" id="UP000430232"/>
    </source>
</evidence>
<dbReference type="RefSeq" id="WP_151063795.1">
    <property type="nucleotide sequence ID" value="NZ_CABVPL010000006.1"/>
</dbReference>
<organism evidence="1 2">
    <name type="scientific">Burkholderia latens</name>
    <dbReference type="NCBI Taxonomy" id="488446"/>
    <lineage>
        <taxon>Bacteria</taxon>
        <taxon>Pseudomonadati</taxon>
        <taxon>Pseudomonadota</taxon>
        <taxon>Betaproteobacteria</taxon>
        <taxon>Burkholderiales</taxon>
        <taxon>Burkholderiaceae</taxon>
        <taxon>Burkholderia</taxon>
        <taxon>Burkholderia cepacia complex</taxon>
    </lineage>
</organism>
<comment type="caution">
    <text evidence="1">The sequence shown here is derived from an EMBL/GenBank/DDBJ whole genome shotgun (WGS) entry which is preliminary data.</text>
</comment>
<evidence type="ECO:0000313" key="1">
    <source>
        <dbReference type="EMBL" id="KAB0643309.1"/>
    </source>
</evidence>
<name>A0A6H9TSI0_9BURK</name>
<keyword evidence="2" id="KW-1185">Reference proteome</keyword>
<protein>
    <submittedName>
        <fullName evidence="1">Uncharacterized protein</fullName>
    </submittedName>
</protein>